<proteinExistence type="predicted"/>
<comment type="caution">
    <text evidence="1">The sequence shown here is derived from an EMBL/GenBank/DDBJ whole genome shotgun (WGS) entry which is preliminary data.</text>
</comment>
<gene>
    <name evidence="1" type="ORF">BGZ65_009370</name>
</gene>
<organism evidence="1 2">
    <name type="scientific">Modicella reniformis</name>
    <dbReference type="NCBI Taxonomy" id="1440133"/>
    <lineage>
        <taxon>Eukaryota</taxon>
        <taxon>Fungi</taxon>
        <taxon>Fungi incertae sedis</taxon>
        <taxon>Mucoromycota</taxon>
        <taxon>Mortierellomycotina</taxon>
        <taxon>Mortierellomycetes</taxon>
        <taxon>Mortierellales</taxon>
        <taxon>Mortierellaceae</taxon>
        <taxon>Modicella</taxon>
    </lineage>
</organism>
<dbReference type="EMBL" id="JAAAHW010010805">
    <property type="protein sequence ID" value="KAF9922732.1"/>
    <property type="molecule type" value="Genomic_DNA"/>
</dbReference>
<evidence type="ECO:0000313" key="2">
    <source>
        <dbReference type="Proteomes" id="UP000749646"/>
    </source>
</evidence>
<evidence type="ECO:0000313" key="1">
    <source>
        <dbReference type="EMBL" id="KAF9922732.1"/>
    </source>
</evidence>
<protein>
    <submittedName>
        <fullName evidence="1">Uncharacterized protein</fullName>
    </submittedName>
</protein>
<keyword evidence="2" id="KW-1185">Reference proteome</keyword>
<dbReference type="AlphaFoldDB" id="A0A9P6IIG4"/>
<accession>A0A9P6IIG4</accession>
<reference evidence="1" key="1">
    <citation type="journal article" date="2020" name="Fungal Divers.">
        <title>Resolving the Mortierellaceae phylogeny through synthesis of multi-gene phylogenetics and phylogenomics.</title>
        <authorList>
            <person name="Vandepol N."/>
            <person name="Liber J."/>
            <person name="Desiro A."/>
            <person name="Na H."/>
            <person name="Kennedy M."/>
            <person name="Barry K."/>
            <person name="Grigoriev I.V."/>
            <person name="Miller A.N."/>
            <person name="O'Donnell K."/>
            <person name="Stajich J.E."/>
            <person name="Bonito G."/>
        </authorList>
    </citation>
    <scope>NUCLEOTIDE SEQUENCE</scope>
    <source>
        <strain evidence="1">MES-2147</strain>
    </source>
</reference>
<dbReference type="OrthoDB" id="2447159at2759"/>
<dbReference type="Proteomes" id="UP000749646">
    <property type="component" value="Unassembled WGS sequence"/>
</dbReference>
<feature type="non-terminal residue" evidence="1">
    <location>
        <position position="71"/>
    </location>
</feature>
<sequence>MEKQQQTLNHQVILENHIQAVMTQNYELHEYPIPRLSIVLPKPKRRRDKVTSLEGSVVIMLASTTANQFYE</sequence>
<name>A0A9P6IIG4_9FUNG</name>